<sequence>MGHFIGLILQETILWFYLIFSVKCLERYNCWIKYIYSSNINIDISELEGMLCAYSNMYHQEKCTFKLLVMKDYGVKVHFQEETLTDILTSAISSSIQVCIKIFENVDR</sequence>
<organism evidence="1 2">
    <name type="scientific">Solanum commersonii</name>
    <name type="common">Commerson's wild potato</name>
    <name type="synonym">Commerson's nightshade</name>
    <dbReference type="NCBI Taxonomy" id="4109"/>
    <lineage>
        <taxon>Eukaryota</taxon>
        <taxon>Viridiplantae</taxon>
        <taxon>Streptophyta</taxon>
        <taxon>Embryophyta</taxon>
        <taxon>Tracheophyta</taxon>
        <taxon>Spermatophyta</taxon>
        <taxon>Magnoliopsida</taxon>
        <taxon>eudicotyledons</taxon>
        <taxon>Gunneridae</taxon>
        <taxon>Pentapetalae</taxon>
        <taxon>asterids</taxon>
        <taxon>lamiids</taxon>
        <taxon>Solanales</taxon>
        <taxon>Solanaceae</taxon>
        <taxon>Solanoideae</taxon>
        <taxon>Solaneae</taxon>
        <taxon>Solanum</taxon>
    </lineage>
</organism>
<keyword evidence="2" id="KW-1185">Reference proteome</keyword>
<reference evidence="1 2" key="1">
    <citation type="submission" date="2020-09" db="EMBL/GenBank/DDBJ databases">
        <title>De no assembly of potato wild relative species, Solanum commersonii.</title>
        <authorList>
            <person name="Cho K."/>
        </authorList>
    </citation>
    <scope>NUCLEOTIDE SEQUENCE [LARGE SCALE GENOMIC DNA]</scope>
    <source>
        <strain evidence="1">LZ3.2</strain>
        <tissue evidence="1">Leaf</tissue>
    </source>
</reference>
<accession>A0A9J5WH16</accession>
<dbReference type="Proteomes" id="UP000824120">
    <property type="component" value="Chromosome 11"/>
</dbReference>
<dbReference type="AlphaFoldDB" id="A0A9J5WH16"/>
<dbReference type="EMBL" id="JACXVP010000011">
    <property type="protein sequence ID" value="KAG5574749.1"/>
    <property type="molecule type" value="Genomic_DNA"/>
</dbReference>
<evidence type="ECO:0000313" key="1">
    <source>
        <dbReference type="EMBL" id="KAG5574749.1"/>
    </source>
</evidence>
<protein>
    <submittedName>
        <fullName evidence="1">Uncharacterized protein</fullName>
    </submittedName>
</protein>
<gene>
    <name evidence="1" type="ORF">H5410_054883</name>
</gene>
<name>A0A9J5WH16_SOLCO</name>
<comment type="caution">
    <text evidence="1">The sequence shown here is derived from an EMBL/GenBank/DDBJ whole genome shotgun (WGS) entry which is preliminary data.</text>
</comment>
<evidence type="ECO:0000313" key="2">
    <source>
        <dbReference type="Proteomes" id="UP000824120"/>
    </source>
</evidence>
<proteinExistence type="predicted"/>